<dbReference type="AlphaFoldDB" id="A0A1J5P698"/>
<feature type="domain" description="ABC3 transporter permease C-terminal" evidence="8">
    <location>
        <begin position="150"/>
        <end position="264"/>
    </location>
</feature>
<dbReference type="PANTHER" id="PTHR30572">
    <property type="entry name" value="MEMBRANE COMPONENT OF TRANSPORTER-RELATED"/>
    <property type="match status" value="1"/>
</dbReference>
<keyword evidence="4" id="KW-1278">Translocase</keyword>
<evidence type="ECO:0000256" key="1">
    <source>
        <dbReference type="ARBA" id="ARBA00004651"/>
    </source>
</evidence>
<feature type="domain" description="MacB-like periplasmic core" evidence="9">
    <location>
        <begin position="5"/>
        <end position="114"/>
    </location>
</feature>
<evidence type="ECO:0000313" key="10">
    <source>
        <dbReference type="EMBL" id="OIQ67073.1"/>
    </source>
</evidence>
<protein>
    <submittedName>
        <fullName evidence="10">Macrolide export ATP-binding/permease protein MacB</fullName>
        <ecNumber evidence="10">3.6.3.-</ecNumber>
    </submittedName>
</protein>
<reference evidence="10" key="1">
    <citation type="submission" date="2016-10" db="EMBL/GenBank/DDBJ databases">
        <title>Sequence of Gallionella enrichment culture.</title>
        <authorList>
            <person name="Poehlein A."/>
            <person name="Muehling M."/>
            <person name="Daniel R."/>
        </authorList>
    </citation>
    <scope>NUCLEOTIDE SEQUENCE</scope>
</reference>
<keyword evidence="2" id="KW-1003">Cell membrane</keyword>
<dbReference type="InterPro" id="IPR003838">
    <property type="entry name" value="ABC3_permease_C"/>
</dbReference>
<keyword evidence="10" id="KW-0067">ATP-binding</keyword>
<keyword evidence="6 7" id="KW-0472">Membrane</keyword>
<evidence type="ECO:0000256" key="3">
    <source>
        <dbReference type="ARBA" id="ARBA00022692"/>
    </source>
</evidence>
<evidence type="ECO:0000256" key="6">
    <source>
        <dbReference type="ARBA" id="ARBA00023136"/>
    </source>
</evidence>
<evidence type="ECO:0000256" key="4">
    <source>
        <dbReference type="ARBA" id="ARBA00022967"/>
    </source>
</evidence>
<accession>A0A1J5P698</accession>
<dbReference type="GO" id="GO:0005886">
    <property type="term" value="C:plasma membrane"/>
    <property type="evidence" value="ECO:0007669"/>
    <property type="project" value="UniProtKB-SubCell"/>
</dbReference>
<dbReference type="Pfam" id="PF02687">
    <property type="entry name" value="FtsX"/>
    <property type="match status" value="1"/>
</dbReference>
<sequence>MGRAIASGKLFDRDEVRRYSQDAVIDQNTLNTLFKAAGVDPIGKVILAGDVPVRVVGVIEKQGSSFGGGGQNLSVFLPYTTVQARMLGSSTLRSITVRMNDATASDVAESAVTRLLTQRHGAQDFFIVNTDEIRQTITATTQTMTLLISAIAVISLVVGGIGVMNIMLVSVTERTGEIGVRMAVGARQSDILQQFLIESVLVCIIGGTLGVLAALIFGAAFQAVGSTFKLAFSLSSIIAAFACSTAIGVIFGFLPARSAARLDPVTALARD</sequence>
<proteinExistence type="predicted"/>
<dbReference type="InterPro" id="IPR050250">
    <property type="entry name" value="Macrolide_Exporter_MacB"/>
</dbReference>
<evidence type="ECO:0000256" key="5">
    <source>
        <dbReference type="ARBA" id="ARBA00022989"/>
    </source>
</evidence>
<dbReference type="GO" id="GO:0005524">
    <property type="term" value="F:ATP binding"/>
    <property type="evidence" value="ECO:0007669"/>
    <property type="project" value="UniProtKB-KW"/>
</dbReference>
<dbReference type="EMBL" id="MLJW01006169">
    <property type="protein sequence ID" value="OIQ67073.1"/>
    <property type="molecule type" value="Genomic_DNA"/>
</dbReference>
<dbReference type="PANTHER" id="PTHR30572:SF14">
    <property type="entry name" value="MACROLIDE EXPORT ATP-BINDING_PERMEASE PROTEIN MACB"/>
    <property type="match status" value="1"/>
</dbReference>
<keyword evidence="5 7" id="KW-1133">Transmembrane helix</keyword>
<organism evidence="10">
    <name type="scientific">mine drainage metagenome</name>
    <dbReference type="NCBI Taxonomy" id="410659"/>
    <lineage>
        <taxon>unclassified sequences</taxon>
        <taxon>metagenomes</taxon>
        <taxon>ecological metagenomes</taxon>
    </lineage>
</organism>
<dbReference type="EC" id="3.6.3.-" evidence="10"/>
<feature type="transmembrane region" description="Helical" evidence="7">
    <location>
        <begin position="146"/>
        <end position="171"/>
    </location>
</feature>
<gene>
    <name evidence="10" type="primary">macB_70</name>
    <name evidence="10" type="ORF">GALL_513530</name>
</gene>
<feature type="transmembrane region" description="Helical" evidence="7">
    <location>
        <begin position="230"/>
        <end position="254"/>
    </location>
</feature>
<name>A0A1J5P698_9ZZZZ</name>
<dbReference type="Pfam" id="PF12704">
    <property type="entry name" value="MacB_PCD"/>
    <property type="match status" value="1"/>
</dbReference>
<comment type="subcellular location">
    <subcellularLocation>
        <location evidence="1">Cell membrane</location>
        <topology evidence="1">Multi-pass membrane protein</topology>
    </subcellularLocation>
</comment>
<evidence type="ECO:0000259" key="8">
    <source>
        <dbReference type="Pfam" id="PF02687"/>
    </source>
</evidence>
<comment type="caution">
    <text evidence="10">The sequence shown here is derived from an EMBL/GenBank/DDBJ whole genome shotgun (WGS) entry which is preliminary data.</text>
</comment>
<keyword evidence="3 7" id="KW-0812">Transmembrane</keyword>
<dbReference type="InterPro" id="IPR025857">
    <property type="entry name" value="MacB_PCD"/>
</dbReference>
<dbReference type="GO" id="GO:0016787">
    <property type="term" value="F:hydrolase activity"/>
    <property type="evidence" value="ECO:0007669"/>
    <property type="project" value="UniProtKB-KW"/>
</dbReference>
<evidence type="ECO:0000256" key="7">
    <source>
        <dbReference type="SAM" id="Phobius"/>
    </source>
</evidence>
<keyword evidence="10" id="KW-0547">Nucleotide-binding</keyword>
<keyword evidence="10" id="KW-0378">Hydrolase</keyword>
<evidence type="ECO:0000256" key="2">
    <source>
        <dbReference type="ARBA" id="ARBA00022475"/>
    </source>
</evidence>
<dbReference type="GO" id="GO:0022857">
    <property type="term" value="F:transmembrane transporter activity"/>
    <property type="evidence" value="ECO:0007669"/>
    <property type="project" value="TreeGrafter"/>
</dbReference>
<evidence type="ECO:0000259" key="9">
    <source>
        <dbReference type="Pfam" id="PF12704"/>
    </source>
</evidence>
<feature type="transmembrane region" description="Helical" evidence="7">
    <location>
        <begin position="195"/>
        <end position="224"/>
    </location>
</feature>